<proteinExistence type="predicted"/>
<dbReference type="EMBL" id="LNIX01000022">
    <property type="protein sequence ID" value="OXA43330.1"/>
    <property type="molecule type" value="Genomic_DNA"/>
</dbReference>
<feature type="chain" id="PRO_5012804813" evidence="2">
    <location>
        <begin position="22"/>
        <end position="610"/>
    </location>
</feature>
<name>A0A226DDY9_FOLCA</name>
<protein>
    <submittedName>
        <fullName evidence="3">Uncharacterized protein</fullName>
    </submittedName>
</protein>
<evidence type="ECO:0000256" key="2">
    <source>
        <dbReference type="SAM" id="SignalP"/>
    </source>
</evidence>
<accession>A0A226DDY9</accession>
<dbReference type="Proteomes" id="UP000198287">
    <property type="component" value="Unassembled WGS sequence"/>
</dbReference>
<reference evidence="3 4" key="1">
    <citation type="submission" date="2015-12" db="EMBL/GenBank/DDBJ databases">
        <title>The genome of Folsomia candida.</title>
        <authorList>
            <person name="Faddeeva A."/>
            <person name="Derks M.F."/>
            <person name="Anvar Y."/>
            <person name="Smit S."/>
            <person name="Van Straalen N."/>
            <person name="Roelofs D."/>
        </authorList>
    </citation>
    <scope>NUCLEOTIDE SEQUENCE [LARGE SCALE GENOMIC DNA]</scope>
    <source>
        <strain evidence="3 4">VU population</strain>
        <tissue evidence="3">Whole body</tissue>
    </source>
</reference>
<feature type="compositionally biased region" description="Low complexity" evidence="1">
    <location>
        <begin position="274"/>
        <end position="287"/>
    </location>
</feature>
<sequence length="610" mass="60692">MNLFVVGVVLIFGCLVPMGEAQTGVNCGTKKPTLKTGETYYVNQNCPLGKTYNWPGNSTMQAQHCHCWSYCGYICECDTSAGGGTTKKTAPTTQPAAACKNPPVPAGCSWVPNPGCTKGPTYDTQNPATHCHCWSHCGYICEPKSGPAPAPATTPAPAPACKNPPVPAGCSWVPDKGCSKGDTYNTQNPAAHCHCWGHCGYICDPKSGPAPAPGTTPAPAPACKQPSIPAGSTWVPDKGCSKGDTYTTQNPATHCHCWGHCGYICDPKSAPAPATTRAPAPGTTQGACKAPPSVPSGSTWAPSPGCPKGDTYNTQNPATHCHCWGHCGYICDPRSAPGPATTRAPAPGTTQATCKSPPSVPSGSTWNPDPTCPKGPTYNTATTHCHCWGHCGYICDPRAGPTAAPATTVRTCRSPPTVPPGSKWVPDPNCNNGPVYNLPTNPPFHCHCWGHCGYICDPRGSTGAVTGSTTMGTGSTSMGTGSTTSATGSTTAITGSTTAATGSTTAATGSTTAATGSTTAATGSTTAATGSTTAASTTGGTTGTTAGSTTGGTTGTTAATTAGSTTGGTTGTTAATTAGSTTAATTVATTAGSTTAATTAATTVVTVATT</sequence>
<keyword evidence="2" id="KW-0732">Signal</keyword>
<feature type="region of interest" description="Disordered" evidence="1">
    <location>
        <begin position="467"/>
        <end position="578"/>
    </location>
</feature>
<dbReference type="AlphaFoldDB" id="A0A226DDY9"/>
<comment type="caution">
    <text evidence="3">The sequence shown here is derived from an EMBL/GenBank/DDBJ whole genome shotgun (WGS) entry which is preliminary data.</text>
</comment>
<dbReference type="STRING" id="158441.A0A226DDY9"/>
<feature type="signal peptide" evidence="2">
    <location>
        <begin position="1"/>
        <end position="21"/>
    </location>
</feature>
<evidence type="ECO:0000256" key="1">
    <source>
        <dbReference type="SAM" id="MobiDB-lite"/>
    </source>
</evidence>
<feature type="compositionally biased region" description="Low complexity" evidence="1">
    <location>
        <begin position="467"/>
        <end position="548"/>
    </location>
</feature>
<evidence type="ECO:0000313" key="3">
    <source>
        <dbReference type="EMBL" id="OXA43330.1"/>
    </source>
</evidence>
<keyword evidence="4" id="KW-1185">Reference proteome</keyword>
<organism evidence="3 4">
    <name type="scientific">Folsomia candida</name>
    <name type="common">Springtail</name>
    <dbReference type="NCBI Taxonomy" id="158441"/>
    <lineage>
        <taxon>Eukaryota</taxon>
        <taxon>Metazoa</taxon>
        <taxon>Ecdysozoa</taxon>
        <taxon>Arthropoda</taxon>
        <taxon>Hexapoda</taxon>
        <taxon>Collembola</taxon>
        <taxon>Entomobryomorpha</taxon>
        <taxon>Isotomoidea</taxon>
        <taxon>Isotomidae</taxon>
        <taxon>Proisotominae</taxon>
        <taxon>Folsomia</taxon>
    </lineage>
</organism>
<feature type="compositionally biased region" description="Low complexity" evidence="1">
    <location>
        <begin position="338"/>
        <end position="353"/>
    </location>
</feature>
<evidence type="ECO:0000313" key="4">
    <source>
        <dbReference type="Proteomes" id="UP000198287"/>
    </source>
</evidence>
<feature type="region of interest" description="Disordered" evidence="1">
    <location>
        <begin position="274"/>
        <end position="294"/>
    </location>
</feature>
<feature type="compositionally biased region" description="Low complexity" evidence="1">
    <location>
        <begin position="555"/>
        <end position="564"/>
    </location>
</feature>
<dbReference type="OMA" id="HCHCWGH"/>
<gene>
    <name evidence="3" type="ORF">Fcan01_21773</name>
</gene>
<feature type="region of interest" description="Disordered" evidence="1">
    <location>
        <begin position="338"/>
        <end position="366"/>
    </location>
</feature>